<dbReference type="AlphaFoldDB" id="A0A167JDW0"/>
<feature type="chain" id="PRO_5007888757" description="Inhibitor I9 domain-containing protein" evidence="1">
    <location>
        <begin position="21"/>
        <end position="105"/>
    </location>
</feature>
<accession>A0A167JDW0</accession>
<evidence type="ECO:0000313" key="3">
    <source>
        <dbReference type="Proteomes" id="UP000076738"/>
    </source>
</evidence>
<reference evidence="2 3" key="1">
    <citation type="journal article" date="2016" name="Mol. Biol. Evol.">
        <title>Comparative Genomics of Early-Diverging Mushroom-Forming Fungi Provides Insights into the Origins of Lignocellulose Decay Capabilities.</title>
        <authorList>
            <person name="Nagy L.G."/>
            <person name="Riley R."/>
            <person name="Tritt A."/>
            <person name="Adam C."/>
            <person name="Daum C."/>
            <person name="Floudas D."/>
            <person name="Sun H."/>
            <person name="Yadav J.S."/>
            <person name="Pangilinan J."/>
            <person name="Larsson K.H."/>
            <person name="Matsuura K."/>
            <person name="Barry K."/>
            <person name="Labutti K."/>
            <person name="Kuo R."/>
            <person name="Ohm R.A."/>
            <person name="Bhattacharya S.S."/>
            <person name="Shirouzu T."/>
            <person name="Yoshinaga Y."/>
            <person name="Martin F.M."/>
            <person name="Grigoriev I.V."/>
            <person name="Hibbett D.S."/>
        </authorList>
    </citation>
    <scope>NUCLEOTIDE SEQUENCE [LARGE SCALE GENOMIC DNA]</scope>
    <source>
        <strain evidence="2 3">TUFC12733</strain>
    </source>
</reference>
<evidence type="ECO:0008006" key="4">
    <source>
        <dbReference type="Google" id="ProtNLM"/>
    </source>
</evidence>
<organism evidence="2 3">
    <name type="scientific">Calocera viscosa (strain TUFC12733)</name>
    <dbReference type="NCBI Taxonomy" id="1330018"/>
    <lineage>
        <taxon>Eukaryota</taxon>
        <taxon>Fungi</taxon>
        <taxon>Dikarya</taxon>
        <taxon>Basidiomycota</taxon>
        <taxon>Agaricomycotina</taxon>
        <taxon>Dacrymycetes</taxon>
        <taxon>Dacrymycetales</taxon>
        <taxon>Dacrymycetaceae</taxon>
        <taxon>Calocera</taxon>
    </lineage>
</organism>
<evidence type="ECO:0000313" key="2">
    <source>
        <dbReference type="EMBL" id="KZO93493.1"/>
    </source>
</evidence>
<sequence>MPSSALLLLLLLVTVSPVICFPHLGSAKPPFHVVKALRTLRQEVPYSPQFQHAGTQHRLTATAVGGILVPAEVDAARKLHREAHIVELVRDWTLSPVMASSSKTK</sequence>
<dbReference type="EMBL" id="KV417301">
    <property type="protein sequence ID" value="KZO93493.1"/>
    <property type="molecule type" value="Genomic_DNA"/>
</dbReference>
<evidence type="ECO:0000256" key="1">
    <source>
        <dbReference type="SAM" id="SignalP"/>
    </source>
</evidence>
<keyword evidence="3" id="KW-1185">Reference proteome</keyword>
<gene>
    <name evidence="2" type="ORF">CALVIDRAFT_249954</name>
</gene>
<feature type="signal peptide" evidence="1">
    <location>
        <begin position="1"/>
        <end position="20"/>
    </location>
</feature>
<keyword evidence="1" id="KW-0732">Signal</keyword>
<protein>
    <recommendedName>
        <fullName evidence="4">Inhibitor I9 domain-containing protein</fullName>
    </recommendedName>
</protein>
<dbReference type="Proteomes" id="UP000076738">
    <property type="component" value="Unassembled WGS sequence"/>
</dbReference>
<name>A0A167JDW0_CALVF</name>
<proteinExistence type="predicted"/>